<name>A0ABP9UPU3_9BACT</name>
<protein>
    <recommendedName>
        <fullName evidence="4">HEAT repeat domain-containing protein</fullName>
    </recommendedName>
</protein>
<sequence>MGLAGVLLWGRFLSQPREASSVETSRSEHAPRTALNHETPSPGRPAVSVREVPSFSDRAKEVDGVPPGTERENALRELAQQWTGAEPEDAERWAAGLQDPAERQSALEHVCLKLSDRDSREAVAVAGRHELGGALTEALAARWAAADFPAAAAWVQTLPQDETREGLLARVAISQAAVDPAEAATLIAEDLQPGGVQEEAAMAVLHQWLGQDAPAARAWVDQFPESEFKTRAEEEVSRASSDDVPR</sequence>
<organism evidence="2 3">
    <name type="scientific">Haloferula sargassicola</name>
    <dbReference type="NCBI Taxonomy" id="490096"/>
    <lineage>
        <taxon>Bacteria</taxon>
        <taxon>Pseudomonadati</taxon>
        <taxon>Verrucomicrobiota</taxon>
        <taxon>Verrucomicrobiia</taxon>
        <taxon>Verrucomicrobiales</taxon>
        <taxon>Verrucomicrobiaceae</taxon>
        <taxon>Haloferula</taxon>
    </lineage>
</organism>
<proteinExistence type="predicted"/>
<evidence type="ECO:0000256" key="1">
    <source>
        <dbReference type="SAM" id="MobiDB-lite"/>
    </source>
</evidence>
<dbReference type="Proteomes" id="UP001476282">
    <property type="component" value="Unassembled WGS sequence"/>
</dbReference>
<reference evidence="2 3" key="1">
    <citation type="submission" date="2024-02" db="EMBL/GenBank/DDBJ databases">
        <title>Haloferula sargassicola NBRC 104335.</title>
        <authorList>
            <person name="Ichikawa N."/>
            <person name="Katano-Makiyama Y."/>
            <person name="Hidaka K."/>
        </authorList>
    </citation>
    <scope>NUCLEOTIDE SEQUENCE [LARGE SCALE GENOMIC DNA]</scope>
    <source>
        <strain evidence="2 3">NBRC 104335</strain>
    </source>
</reference>
<gene>
    <name evidence="2" type="ORF">Hsar01_01955</name>
</gene>
<evidence type="ECO:0000313" key="2">
    <source>
        <dbReference type="EMBL" id="GAA5482732.1"/>
    </source>
</evidence>
<accession>A0ABP9UPU3</accession>
<feature type="region of interest" description="Disordered" evidence="1">
    <location>
        <begin position="16"/>
        <end position="72"/>
    </location>
</feature>
<evidence type="ECO:0000313" key="3">
    <source>
        <dbReference type="Proteomes" id="UP001476282"/>
    </source>
</evidence>
<feature type="compositionally biased region" description="Basic and acidic residues" evidence="1">
    <location>
        <begin position="57"/>
        <end position="72"/>
    </location>
</feature>
<comment type="caution">
    <text evidence="2">The sequence shown here is derived from an EMBL/GenBank/DDBJ whole genome shotgun (WGS) entry which is preliminary data.</text>
</comment>
<keyword evidence="3" id="KW-1185">Reference proteome</keyword>
<dbReference type="EMBL" id="BAABRI010000009">
    <property type="protein sequence ID" value="GAA5482732.1"/>
    <property type="molecule type" value="Genomic_DNA"/>
</dbReference>
<evidence type="ECO:0008006" key="4">
    <source>
        <dbReference type="Google" id="ProtNLM"/>
    </source>
</evidence>